<feature type="compositionally biased region" description="Polar residues" evidence="1">
    <location>
        <begin position="216"/>
        <end position="226"/>
    </location>
</feature>
<dbReference type="RefSeq" id="XP_044550857.1">
    <property type="nucleotide sequence ID" value="XM_044691259.1"/>
</dbReference>
<gene>
    <name evidence="2" type="ORF">C9374_001900</name>
</gene>
<evidence type="ECO:0008006" key="4">
    <source>
        <dbReference type="Google" id="ProtNLM"/>
    </source>
</evidence>
<protein>
    <recommendedName>
        <fullName evidence="4">F-box domain-containing protein</fullName>
    </recommendedName>
</protein>
<feature type="compositionally biased region" description="Acidic residues" evidence="1">
    <location>
        <begin position="177"/>
        <end position="186"/>
    </location>
</feature>
<organism evidence="2 3">
    <name type="scientific">Naegleria lovaniensis</name>
    <name type="common">Amoeba</name>
    <dbReference type="NCBI Taxonomy" id="51637"/>
    <lineage>
        <taxon>Eukaryota</taxon>
        <taxon>Discoba</taxon>
        <taxon>Heterolobosea</taxon>
        <taxon>Tetramitia</taxon>
        <taxon>Eutetramitia</taxon>
        <taxon>Vahlkampfiidae</taxon>
        <taxon>Naegleria</taxon>
    </lineage>
</organism>
<evidence type="ECO:0000313" key="2">
    <source>
        <dbReference type="EMBL" id="KAG2386865.1"/>
    </source>
</evidence>
<feature type="compositionally biased region" description="Basic and acidic residues" evidence="1">
    <location>
        <begin position="597"/>
        <end position="606"/>
    </location>
</feature>
<feature type="compositionally biased region" description="Acidic residues" evidence="1">
    <location>
        <begin position="421"/>
        <end position="453"/>
    </location>
</feature>
<comment type="caution">
    <text evidence="2">The sequence shown here is derived from an EMBL/GenBank/DDBJ whole genome shotgun (WGS) entry which is preliminary data.</text>
</comment>
<feature type="region of interest" description="Disordered" evidence="1">
    <location>
        <begin position="404"/>
        <end position="454"/>
    </location>
</feature>
<keyword evidence="3" id="KW-1185">Reference proteome</keyword>
<sequence>MKRKNPRSFVQQMSSEYIQPSKYLICENEDDHETASNIGTSRQSKIQTRLVSDHEEHHLVSESDQHPISSPNNNQFFEIGTDCLELIFSYLTYQDMASILFISHQWCNIIVPLFYEETFHVLQNNEHLIELKKEGRDYDEDGYDGLFTESATWKPTLCYDTDDNLDAAREELIQYSDSEDDEEIDDDKSHILSNSPQETTGSSACTTNNEIKDSGNDVTSSPKISNLQHTNFDKRLPFGTPLCKNTIQDQFYLVQDALSKDEYVELIEQYLKINMKDTMNHQDGHEQLSPLYINPFLFYDQIQHEQAQIKPYMWEVAKAVRRDGRGPIVVGNFSGHTIYSDDEYYEHYQASDWGFVFYALRGESDSQYHERWYPDPEYKGPYCNDELDSDLKLNHYDIANAVEKEHNTEDNTQQEANKEEENGDNINQDDDDEDLDDEEDWDFTDDESEDENIENTNYIDNCMTDLTNLQHKNSHDFIDDSELIKDENIDANMNDNERVDSLQDRLIKVSMQVHEEVYGHEKTHSEKLYLKNWYGNGNLFFAHAAKHLGDDNPEILMSGQEEEIDDDKTAEDNQHNPTNTSNSQGMVNMEENVANERQADEETSKEYHLSAYYENDLLGVLKRTLQSNEN</sequence>
<dbReference type="AlphaFoldDB" id="A0AA88GTZ8"/>
<reference evidence="2 3" key="1">
    <citation type="journal article" date="2018" name="BMC Genomics">
        <title>The genome of Naegleria lovaniensis, the basis for a comparative approach to unravel pathogenicity factors of the human pathogenic amoeba N. fowleri.</title>
        <authorList>
            <person name="Liechti N."/>
            <person name="Schurch N."/>
            <person name="Bruggmann R."/>
            <person name="Wittwer M."/>
        </authorList>
    </citation>
    <scope>NUCLEOTIDE SEQUENCE [LARGE SCALE GENOMIC DNA]</scope>
    <source>
        <strain evidence="2 3">ATCC 30569</strain>
    </source>
</reference>
<name>A0AA88GTZ8_NAELO</name>
<dbReference type="GeneID" id="68094356"/>
<feature type="region of interest" description="Disordered" evidence="1">
    <location>
        <begin position="565"/>
        <end position="606"/>
    </location>
</feature>
<feature type="region of interest" description="Disordered" evidence="1">
    <location>
        <begin position="175"/>
        <end position="226"/>
    </location>
</feature>
<dbReference type="EMBL" id="PYSW02000014">
    <property type="protein sequence ID" value="KAG2386865.1"/>
    <property type="molecule type" value="Genomic_DNA"/>
</dbReference>
<feature type="compositionally biased region" description="Polar residues" evidence="1">
    <location>
        <begin position="575"/>
        <end position="586"/>
    </location>
</feature>
<accession>A0AA88GTZ8</accession>
<evidence type="ECO:0000256" key="1">
    <source>
        <dbReference type="SAM" id="MobiDB-lite"/>
    </source>
</evidence>
<evidence type="ECO:0000313" key="3">
    <source>
        <dbReference type="Proteomes" id="UP000816034"/>
    </source>
</evidence>
<dbReference type="Proteomes" id="UP000816034">
    <property type="component" value="Unassembled WGS sequence"/>
</dbReference>
<feature type="compositionally biased region" description="Polar residues" evidence="1">
    <location>
        <begin position="191"/>
        <end position="209"/>
    </location>
</feature>
<proteinExistence type="predicted"/>